<proteinExistence type="predicted"/>
<comment type="subcellular location">
    <subcellularLocation>
        <location evidence="1">Periplasm</location>
    </subcellularLocation>
</comment>
<keyword evidence="6" id="KW-0249">Electron transport</keyword>
<dbReference type="STRING" id="1658765.Msub_12037"/>
<dbReference type="GO" id="GO:0005506">
    <property type="term" value="F:iron ion binding"/>
    <property type="evidence" value="ECO:0007669"/>
    <property type="project" value="InterPro"/>
</dbReference>
<organism evidence="12 13">
    <name type="scientific">Marinobacter subterrani</name>
    <dbReference type="NCBI Taxonomy" id="1658765"/>
    <lineage>
        <taxon>Bacteria</taxon>
        <taxon>Pseudomonadati</taxon>
        <taxon>Pseudomonadota</taxon>
        <taxon>Gammaproteobacteria</taxon>
        <taxon>Pseudomonadales</taxon>
        <taxon>Marinobacteraceae</taxon>
        <taxon>Marinobacter</taxon>
    </lineage>
</organism>
<evidence type="ECO:0000259" key="11">
    <source>
        <dbReference type="PROSITE" id="PS51007"/>
    </source>
</evidence>
<evidence type="ECO:0000256" key="5">
    <source>
        <dbReference type="ARBA" id="ARBA00022764"/>
    </source>
</evidence>
<keyword evidence="10" id="KW-0732">Signal</keyword>
<dbReference type="GO" id="GO:0042597">
    <property type="term" value="C:periplasmic space"/>
    <property type="evidence" value="ECO:0007669"/>
    <property type="project" value="UniProtKB-SubCell"/>
</dbReference>
<keyword evidence="13" id="KW-1185">Reference proteome</keyword>
<keyword evidence="5" id="KW-0574">Periplasm</keyword>
<dbReference type="OrthoDB" id="9773456at2"/>
<feature type="binding site" description="axial binding residue" evidence="9">
    <location>
        <position position="191"/>
    </location>
    <ligand>
        <name>heme c</name>
        <dbReference type="ChEBI" id="CHEBI:61717"/>
        <label>2</label>
    </ligand>
    <ligandPart>
        <name>Fe</name>
        <dbReference type="ChEBI" id="CHEBI:18248"/>
    </ligandPart>
</feature>
<dbReference type="InterPro" id="IPR008168">
    <property type="entry name" value="Cyt_C_IC"/>
</dbReference>
<protein>
    <submittedName>
        <fullName evidence="12">Cytochrome c553</fullName>
    </submittedName>
</protein>
<dbReference type="AlphaFoldDB" id="A0A0J7JBE2"/>
<dbReference type="PRINTS" id="PR00605">
    <property type="entry name" value="CYTCHROMECIC"/>
</dbReference>
<evidence type="ECO:0000313" key="13">
    <source>
        <dbReference type="Proteomes" id="UP000036102"/>
    </source>
</evidence>
<feature type="binding site" description="covalent" evidence="8">
    <location>
        <position position="44"/>
    </location>
    <ligand>
        <name>heme c</name>
        <dbReference type="ChEBI" id="CHEBI:61717"/>
        <label>1</label>
    </ligand>
</feature>
<evidence type="ECO:0000256" key="1">
    <source>
        <dbReference type="ARBA" id="ARBA00004418"/>
    </source>
</evidence>
<dbReference type="InterPro" id="IPR050597">
    <property type="entry name" value="Cytochrome_c_Oxidase_Subunit"/>
</dbReference>
<sequence length="218" mass="22581">MTILSQWILAGALIGLATGVNAAGGDPEKGAQLAAQGDGTGAPCAACHGADGSGNNAAGFPRLAGLDSGYLAKQMLDYNAGKRINPVMQPNINNFDAQQIRDLAAYYAAMPVPQTSTPATVSEDVLALGEKLANQGDWGNYIPPCSSCHGPGNRGVGATFPAIAGQHPNYIRSQINAWKNNQRNNDPNKLMTAVAERLTDEQIDAVAAYLGSQSATAE</sequence>
<dbReference type="Gene3D" id="1.10.760.10">
    <property type="entry name" value="Cytochrome c-like domain"/>
    <property type="match status" value="2"/>
</dbReference>
<dbReference type="PROSITE" id="PS51007">
    <property type="entry name" value="CYTC"/>
    <property type="match status" value="1"/>
</dbReference>
<comment type="caution">
    <text evidence="12">The sequence shown here is derived from an EMBL/GenBank/DDBJ whole genome shotgun (WGS) entry which is preliminary data.</text>
</comment>
<feature type="signal peptide" evidence="10">
    <location>
        <begin position="1"/>
        <end position="22"/>
    </location>
</feature>
<feature type="domain" description="Cytochrome c" evidence="11">
    <location>
        <begin position="25"/>
        <end position="214"/>
    </location>
</feature>
<dbReference type="Pfam" id="PF00034">
    <property type="entry name" value="Cytochrom_C"/>
    <property type="match status" value="2"/>
</dbReference>
<gene>
    <name evidence="12" type="ORF">Msub_12037</name>
</gene>
<evidence type="ECO:0000256" key="8">
    <source>
        <dbReference type="PIRSR" id="PIRSR000005-1"/>
    </source>
</evidence>
<evidence type="ECO:0000256" key="7">
    <source>
        <dbReference type="ARBA" id="ARBA00023004"/>
    </source>
</evidence>
<keyword evidence="3 8" id="KW-0349">Heme</keyword>
<dbReference type="Proteomes" id="UP000036102">
    <property type="component" value="Unassembled WGS sequence"/>
</dbReference>
<dbReference type="PIRSF" id="PIRSF000005">
    <property type="entry name" value="Cytochrome_c4"/>
    <property type="match status" value="1"/>
</dbReference>
<evidence type="ECO:0000313" key="12">
    <source>
        <dbReference type="EMBL" id="KMQ75828.1"/>
    </source>
</evidence>
<dbReference type="EMBL" id="LFBU01000001">
    <property type="protein sequence ID" value="KMQ75828.1"/>
    <property type="molecule type" value="Genomic_DNA"/>
</dbReference>
<dbReference type="InterPro" id="IPR009056">
    <property type="entry name" value="Cyt_c-like_dom"/>
</dbReference>
<keyword evidence="7 9" id="KW-0408">Iron</keyword>
<comment type="PTM">
    <text evidence="8">Binds 2 heme c groups covalently per subunit.</text>
</comment>
<keyword evidence="4 9" id="KW-0479">Metal-binding</keyword>
<dbReference type="GO" id="GO:0020037">
    <property type="term" value="F:heme binding"/>
    <property type="evidence" value="ECO:0007669"/>
    <property type="project" value="InterPro"/>
</dbReference>
<evidence type="ECO:0000256" key="6">
    <source>
        <dbReference type="ARBA" id="ARBA00022982"/>
    </source>
</evidence>
<evidence type="ECO:0000256" key="10">
    <source>
        <dbReference type="SAM" id="SignalP"/>
    </source>
</evidence>
<feature type="binding site" description="axial binding residue" evidence="9">
    <location>
        <position position="48"/>
    </location>
    <ligand>
        <name>heme c</name>
        <dbReference type="ChEBI" id="CHEBI:61717"/>
        <label>1</label>
    </ligand>
    <ligandPart>
        <name>Fe</name>
        <dbReference type="ChEBI" id="CHEBI:18248"/>
    </ligandPart>
</feature>
<evidence type="ECO:0000256" key="4">
    <source>
        <dbReference type="ARBA" id="ARBA00022723"/>
    </source>
</evidence>
<feature type="chain" id="PRO_5005289512" evidence="10">
    <location>
        <begin position="23"/>
        <end position="218"/>
    </location>
</feature>
<keyword evidence="2" id="KW-0813">Transport</keyword>
<evidence type="ECO:0000256" key="3">
    <source>
        <dbReference type="ARBA" id="ARBA00022617"/>
    </source>
</evidence>
<dbReference type="SUPFAM" id="SSF46626">
    <property type="entry name" value="Cytochrome c"/>
    <property type="match status" value="2"/>
</dbReference>
<feature type="binding site" description="covalent" evidence="8">
    <location>
        <position position="148"/>
    </location>
    <ligand>
        <name>heme c</name>
        <dbReference type="ChEBI" id="CHEBI:61717"/>
        <label>2</label>
    </ligand>
</feature>
<dbReference type="InterPro" id="IPR036909">
    <property type="entry name" value="Cyt_c-like_dom_sf"/>
</dbReference>
<dbReference type="PATRIC" id="fig|1658765.3.peg.2039"/>
<feature type="binding site" description="axial binding residue" evidence="9">
    <location>
        <position position="88"/>
    </location>
    <ligand>
        <name>heme c</name>
        <dbReference type="ChEBI" id="CHEBI:61717"/>
        <label>1</label>
    </ligand>
    <ligandPart>
        <name>Fe</name>
        <dbReference type="ChEBI" id="CHEBI:18248"/>
    </ligandPart>
</feature>
<name>A0A0J7JBE2_9GAMM</name>
<feature type="binding site" description="covalent" evidence="8">
    <location>
        <position position="145"/>
    </location>
    <ligand>
        <name>heme c</name>
        <dbReference type="ChEBI" id="CHEBI:61717"/>
        <label>2</label>
    </ligand>
</feature>
<feature type="binding site" description="axial binding residue" evidence="9">
    <location>
        <position position="149"/>
    </location>
    <ligand>
        <name>heme c</name>
        <dbReference type="ChEBI" id="CHEBI:61717"/>
        <label>2</label>
    </ligand>
    <ligandPart>
        <name>Fe</name>
        <dbReference type="ChEBI" id="CHEBI:18248"/>
    </ligandPart>
</feature>
<feature type="binding site" description="covalent" evidence="8">
    <location>
        <position position="47"/>
    </location>
    <ligand>
        <name>heme c</name>
        <dbReference type="ChEBI" id="CHEBI:61717"/>
        <label>1</label>
    </ligand>
</feature>
<accession>A0A0J7JBE2</accession>
<evidence type="ECO:0000256" key="9">
    <source>
        <dbReference type="PIRSR" id="PIRSR000005-2"/>
    </source>
</evidence>
<dbReference type="PANTHER" id="PTHR33751">
    <property type="entry name" value="CBB3-TYPE CYTOCHROME C OXIDASE SUBUNIT FIXP"/>
    <property type="match status" value="1"/>
</dbReference>
<reference evidence="12 13" key="1">
    <citation type="submission" date="2015-06" db="EMBL/GenBank/DDBJ databases">
        <title>Marinobacter subterrani, a genetically tractable neutrophilic iron-oxidizing strain isolated from the Soudan Iron Mine.</title>
        <authorList>
            <person name="Bonis B.M."/>
            <person name="Gralnick J.A."/>
        </authorList>
    </citation>
    <scope>NUCLEOTIDE SEQUENCE [LARGE SCALE GENOMIC DNA]</scope>
    <source>
        <strain evidence="12 13">JG233</strain>
    </source>
</reference>
<dbReference type="PANTHER" id="PTHR33751:SF9">
    <property type="entry name" value="CYTOCHROME C4"/>
    <property type="match status" value="1"/>
</dbReference>
<dbReference type="GO" id="GO:0009055">
    <property type="term" value="F:electron transfer activity"/>
    <property type="evidence" value="ECO:0007669"/>
    <property type="project" value="InterPro"/>
</dbReference>
<evidence type="ECO:0000256" key="2">
    <source>
        <dbReference type="ARBA" id="ARBA00022448"/>
    </source>
</evidence>
<dbReference type="RefSeq" id="WP_048495886.1">
    <property type="nucleotide sequence ID" value="NZ_LFBU01000001.1"/>
</dbReference>
<dbReference type="InterPro" id="IPR024167">
    <property type="entry name" value="Cytochrome_c4-like"/>
</dbReference>